<dbReference type="Proteomes" id="UP001164539">
    <property type="component" value="Chromosome 11"/>
</dbReference>
<accession>A0ACC1X6Y6</accession>
<dbReference type="EMBL" id="CM051404">
    <property type="protein sequence ID" value="KAJ4707064.1"/>
    <property type="molecule type" value="Genomic_DNA"/>
</dbReference>
<evidence type="ECO:0000313" key="2">
    <source>
        <dbReference type="Proteomes" id="UP001164539"/>
    </source>
</evidence>
<name>A0ACC1X6Y6_MELAZ</name>
<comment type="caution">
    <text evidence="1">The sequence shown here is derived from an EMBL/GenBank/DDBJ whole genome shotgun (WGS) entry which is preliminary data.</text>
</comment>
<protein>
    <submittedName>
        <fullName evidence="1">Receptor-like kinase</fullName>
    </submittedName>
</protein>
<evidence type="ECO:0000313" key="1">
    <source>
        <dbReference type="EMBL" id="KAJ4707064.1"/>
    </source>
</evidence>
<gene>
    <name evidence="1" type="ORF">OWV82_020635</name>
</gene>
<organism evidence="1 2">
    <name type="scientific">Melia azedarach</name>
    <name type="common">Chinaberry tree</name>
    <dbReference type="NCBI Taxonomy" id="155640"/>
    <lineage>
        <taxon>Eukaryota</taxon>
        <taxon>Viridiplantae</taxon>
        <taxon>Streptophyta</taxon>
        <taxon>Embryophyta</taxon>
        <taxon>Tracheophyta</taxon>
        <taxon>Spermatophyta</taxon>
        <taxon>Magnoliopsida</taxon>
        <taxon>eudicotyledons</taxon>
        <taxon>Gunneridae</taxon>
        <taxon>Pentapetalae</taxon>
        <taxon>rosids</taxon>
        <taxon>malvids</taxon>
        <taxon>Sapindales</taxon>
        <taxon>Meliaceae</taxon>
        <taxon>Melia</taxon>
    </lineage>
</organism>
<sequence length="643" mass="71832">MTLRRSLCLFFVITFPITLSHLDEKYQTCIEPSQCGTIQNISYPFWGLDKPEYCGYPGLKLICNSDSNRDVTDDYLGPGKSFPLITIMDTNYRVLHINGESKTLTVARQDYMQVVCPASITWNATVNFTLFDFSSDTQNISLYYGCPEARGNASSVKGRLSAISTYLESCDRNVIIPVWESKARAIAKSPDRITLLEALRSGFGLQWNANNRQCDECVSSKGVCGYDDSTRQFTCYCPHQPFSFTCLPVTTTTGSSSPNLVRKVVVGVLAGVGGIGVISTLFIMHRKKCFSRKAIIFWKKQTQDDQDVEAVLRNYGALTPKRYNYAEVKKMTNSFTDKLGQGGYGVVYKGKLYDGRVVAVKVLSKSKGNGEEFINEVACISSTSHVNIVTLLGFCYERNKRALIYEFMPNGSLDKFIYDKRSLNTNQHLGWRTLNQIVVGVARGLEYLHRGCNARIVHFDIKAHNILLDEDFCPKISDFGLAKLCKKKESIISMLDARGTVGYIAPEVFCRIFGGISHKSDVYGFGMMVLEMVGVRNNIDSGVSQTNSTEIYFPDWIYKRLEPGEDLSLHGIATEVEEEIARKMILVSLWCIQTNPSDRPSMSKVVEMLEGGLESLQVPPKPHLHSSSPRSFPHSSIAIPSLS</sequence>
<keyword evidence="2" id="KW-1185">Reference proteome</keyword>
<reference evidence="1 2" key="1">
    <citation type="journal article" date="2023" name="Science">
        <title>Complex scaffold remodeling in plant triterpene biosynthesis.</title>
        <authorList>
            <person name="De La Pena R."/>
            <person name="Hodgson H."/>
            <person name="Liu J.C."/>
            <person name="Stephenson M.J."/>
            <person name="Martin A.C."/>
            <person name="Owen C."/>
            <person name="Harkess A."/>
            <person name="Leebens-Mack J."/>
            <person name="Jimenez L.E."/>
            <person name="Osbourn A."/>
            <person name="Sattely E.S."/>
        </authorList>
    </citation>
    <scope>NUCLEOTIDE SEQUENCE [LARGE SCALE GENOMIC DNA]</scope>
    <source>
        <strain evidence="2">cv. JPN11</strain>
        <tissue evidence="1">Leaf</tissue>
    </source>
</reference>
<proteinExistence type="predicted"/>